<feature type="transmembrane region" description="Helical" evidence="6">
    <location>
        <begin position="333"/>
        <end position="353"/>
    </location>
</feature>
<feature type="transmembrane region" description="Helical" evidence="6">
    <location>
        <begin position="52"/>
        <end position="71"/>
    </location>
</feature>
<gene>
    <name evidence="7" type="ORF">THMIRHAS_00700</name>
</gene>
<dbReference type="PANTHER" id="PTHR10010:SF46">
    <property type="entry name" value="SODIUM-DEPENDENT PHOSPHATE TRANSPORT PROTEIN 2B"/>
    <property type="match status" value="1"/>
</dbReference>
<feature type="transmembrane region" description="Helical" evidence="6">
    <location>
        <begin position="174"/>
        <end position="192"/>
    </location>
</feature>
<feature type="transmembrane region" description="Helical" evidence="6">
    <location>
        <begin position="140"/>
        <end position="162"/>
    </location>
</feature>
<feature type="transmembrane region" description="Helical" evidence="6">
    <location>
        <begin position="212"/>
        <end position="229"/>
    </location>
</feature>
<sequence>MFQSAKKWLLILSILFGSIALFTQNVAASSMVNGVLNNVHNHIDWWNMSMWLLGGLALFLYGMDLMVKALLSVAGDQMKGLLAKLTTNRVMGAITGAGVTAVIQSSSITTVLTVGFVSAGLMTVTQAAGVIMGANLGTTVTAQIVAFKIQNFALLMIAVGFLMQFVGKQARTRAIGQLILGLGLIFFGMNLMSEGMAPLRNYEPFLNLMVQMEHPLLAIAVGMLFTALIQSSSATIGIIIVMAGSGLITLPAGIALAMGAHIGTTITAMLASIGKSRDALRTAFIHLFFNLGAVIIWLPFIPYLAEIAILMSASDQVGLVDDMPRQIANANTLLTLVALLVFLPFASLFVWLASKIVPVIEDEKDGIAFRAKHLDETFIDTPSVALQAVSIEIQDYHKKQALFYKRMVTLISEPKMEKLSKESVNLQRFKSYQQQILSYLARTAQGSLSDSEQKTYSELMLIVHGFESMRTAMEDHIFNVLHRMLLDDIKPSPTMLNLVGQLTNEVAKAMDKGLLGLLEANHDAALEVMGSEQTIEHLIQEALAHQLKRFEKTEKRLEIFRYEMEIIEGFKQLYSLSKRLARTQLAKESAEQMIK</sequence>
<feature type="transmembrane region" description="Helical" evidence="6">
    <location>
        <begin position="92"/>
        <end position="120"/>
    </location>
</feature>
<dbReference type="InterPro" id="IPR003841">
    <property type="entry name" value="Na/Pi_transpt"/>
</dbReference>
<feature type="transmembrane region" description="Helical" evidence="6">
    <location>
        <begin position="283"/>
        <end position="305"/>
    </location>
</feature>
<reference evidence="8" key="1">
    <citation type="submission" date="2019-11" db="EMBL/GenBank/DDBJ databases">
        <title>Isolation and characterization of two novel species in the genus Thiomicrorhabdus.</title>
        <authorList>
            <person name="Mochizuki J."/>
            <person name="Kojima H."/>
            <person name="Fukui M."/>
        </authorList>
    </citation>
    <scope>NUCLEOTIDE SEQUENCE [LARGE SCALE GENOMIC DNA]</scope>
    <source>
        <strain evidence="8">aks77</strain>
    </source>
</reference>
<keyword evidence="4 6" id="KW-1133">Transmembrane helix</keyword>
<dbReference type="NCBIfam" id="NF037997">
    <property type="entry name" value="Na_Pi_symport"/>
    <property type="match status" value="1"/>
</dbReference>
<evidence type="ECO:0000256" key="5">
    <source>
        <dbReference type="ARBA" id="ARBA00023136"/>
    </source>
</evidence>
<dbReference type="EMBL" id="AP021889">
    <property type="protein sequence ID" value="BBP44697.1"/>
    <property type="molecule type" value="Genomic_DNA"/>
</dbReference>
<keyword evidence="8" id="KW-1185">Reference proteome</keyword>
<evidence type="ECO:0000256" key="4">
    <source>
        <dbReference type="ARBA" id="ARBA00022989"/>
    </source>
</evidence>
<dbReference type="Proteomes" id="UP000501726">
    <property type="component" value="Chromosome"/>
</dbReference>
<dbReference type="Pfam" id="PF02690">
    <property type="entry name" value="Na_Pi_cotrans"/>
    <property type="match status" value="2"/>
</dbReference>
<dbReference type="AlphaFoldDB" id="A0A6F8PRN7"/>
<keyword evidence="3 6" id="KW-0812">Transmembrane</keyword>
<dbReference type="RefSeq" id="WP_173269195.1">
    <property type="nucleotide sequence ID" value="NZ_AP021889.1"/>
</dbReference>
<evidence type="ECO:0000256" key="1">
    <source>
        <dbReference type="ARBA" id="ARBA00004651"/>
    </source>
</evidence>
<evidence type="ECO:0000256" key="2">
    <source>
        <dbReference type="ARBA" id="ARBA00022475"/>
    </source>
</evidence>
<name>A0A6F8PRN7_9GAMM</name>
<proteinExistence type="predicted"/>
<evidence type="ECO:0000256" key="6">
    <source>
        <dbReference type="SAM" id="Phobius"/>
    </source>
</evidence>
<dbReference type="GO" id="GO:0005436">
    <property type="term" value="F:sodium:phosphate symporter activity"/>
    <property type="evidence" value="ECO:0007669"/>
    <property type="project" value="InterPro"/>
</dbReference>
<dbReference type="SUPFAM" id="SSF109755">
    <property type="entry name" value="PhoU-like"/>
    <property type="match status" value="1"/>
</dbReference>
<dbReference type="KEGG" id="tse:THMIRHAS_00700"/>
<protein>
    <submittedName>
        <fullName evidence="7">Na/Pi cotransporter</fullName>
    </submittedName>
</protein>
<dbReference type="GO" id="GO:0044341">
    <property type="term" value="P:sodium-dependent phosphate transport"/>
    <property type="evidence" value="ECO:0007669"/>
    <property type="project" value="InterPro"/>
</dbReference>
<organism evidence="7 8">
    <name type="scientific">Thiosulfatimonas sediminis</name>
    <dbReference type="NCBI Taxonomy" id="2675054"/>
    <lineage>
        <taxon>Bacteria</taxon>
        <taxon>Pseudomonadati</taxon>
        <taxon>Pseudomonadota</taxon>
        <taxon>Gammaproteobacteria</taxon>
        <taxon>Thiotrichales</taxon>
        <taxon>Piscirickettsiaceae</taxon>
        <taxon>Thiosulfatimonas</taxon>
    </lineage>
</organism>
<dbReference type="PANTHER" id="PTHR10010">
    <property type="entry name" value="SOLUTE CARRIER FAMILY 34 SODIUM PHOSPHATE , MEMBER 2-RELATED"/>
    <property type="match status" value="1"/>
</dbReference>
<dbReference type="GO" id="GO:0005886">
    <property type="term" value="C:plasma membrane"/>
    <property type="evidence" value="ECO:0007669"/>
    <property type="project" value="UniProtKB-SubCell"/>
</dbReference>
<keyword evidence="5 6" id="KW-0472">Membrane</keyword>
<evidence type="ECO:0000313" key="7">
    <source>
        <dbReference type="EMBL" id="BBP44697.1"/>
    </source>
</evidence>
<evidence type="ECO:0000313" key="8">
    <source>
        <dbReference type="Proteomes" id="UP000501726"/>
    </source>
</evidence>
<comment type="subcellular location">
    <subcellularLocation>
        <location evidence="1">Cell membrane</location>
        <topology evidence="1">Multi-pass membrane protein</topology>
    </subcellularLocation>
</comment>
<evidence type="ECO:0000256" key="3">
    <source>
        <dbReference type="ARBA" id="ARBA00022692"/>
    </source>
</evidence>
<keyword evidence="2" id="KW-1003">Cell membrane</keyword>
<feature type="transmembrane region" description="Helical" evidence="6">
    <location>
        <begin position="236"/>
        <end position="263"/>
    </location>
</feature>
<accession>A0A6F8PRN7</accession>